<protein>
    <submittedName>
        <fullName evidence="2">Nitrite reductase</fullName>
    </submittedName>
</protein>
<feature type="region of interest" description="Disordered" evidence="1">
    <location>
        <begin position="122"/>
        <end position="141"/>
    </location>
</feature>
<feature type="non-terminal residue" evidence="2">
    <location>
        <position position="239"/>
    </location>
</feature>
<proteinExistence type="predicted"/>
<evidence type="ECO:0000313" key="2">
    <source>
        <dbReference type="EMBL" id="CAJ76754.1"/>
    </source>
</evidence>
<sequence length="239" mass="27442">TGISPRTARRRDPGQPLPAGIHRQRQGNRENPAGRLYRPEKPENHRDRGRAFPARWRSGQHQALFHHCRERPQQAGCHRHERGQAGQDRGYRRPDPASGPWRELHPSDLWAGLGDLAPWRRFGGADRHRPRGPPRQCLEDHRQLPGAGRRFAVHQDPSQVALRLCRRHAEPRGRDFRLGRGLRHQRDEGRRLGSRIQDPAAGRMGRHHRGPAPRRAGRIQQGRHRGLVQRLERQGSGIG</sequence>
<feature type="non-terminal residue" evidence="2">
    <location>
        <position position="1"/>
    </location>
</feature>
<feature type="region of interest" description="Disordered" evidence="1">
    <location>
        <begin position="1"/>
        <end position="51"/>
    </location>
</feature>
<organism evidence="2">
    <name type="scientific">Paracoccus sp. R-28241</name>
    <dbReference type="NCBI Taxonomy" id="342994"/>
    <lineage>
        <taxon>Bacteria</taxon>
        <taxon>Pseudomonadati</taxon>
        <taxon>Pseudomonadota</taxon>
        <taxon>Alphaproteobacteria</taxon>
        <taxon>Rhodobacterales</taxon>
        <taxon>Paracoccaceae</taxon>
        <taxon>Paracoccus</taxon>
    </lineage>
</organism>
<gene>
    <name evidence="2" type="primary">nirS</name>
</gene>
<feature type="region of interest" description="Disordered" evidence="1">
    <location>
        <begin position="183"/>
        <end position="223"/>
    </location>
</feature>
<feature type="region of interest" description="Disordered" evidence="1">
    <location>
        <begin position="71"/>
        <end position="104"/>
    </location>
</feature>
<name>Q2HPU4_9RHOB</name>
<evidence type="ECO:0000256" key="1">
    <source>
        <dbReference type="SAM" id="MobiDB-lite"/>
    </source>
</evidence>
<feature type="compositionally biased region" description="Basic and acidic residues" evidence="1">
    <location>
        <begin position="37"/>
        <end position="50"/>
    </location>
</feature>
<reference evidence="2" key="1">
    <citation type="journal article" date="2006" name="Environ. Microbiol.">
        <title>The incidence of nirS and nirK and their genetic heterogeneity in cultivated denitrifiers.</title>
        <authorList>
            <person name="Heylen K."/>
            <person name="Gevers D."/>
            <person name="Vanparys B."/>
            <person name="Wittebolle L."/>
            <person name="Geets J."/>
            <person name="Boon N."/>
            <person name="De Vos P."/>
        </authorList>
    </citation>
    <scope>NUCLEOTIDE SEQUENCE</scope>
    <source>
        <strain evidence="2">R-28241</strain>
    </source>
</reference>
<dbReference type="AlphaFoldDB" id="Q2HPU4"/>
<dbReference type="EMBL" id="AM230918">
    <property type="protein sequence ID" value="CAJ76754.1"/>
    <property type="molecule type" value="Genomic_DNA"/>
</dbReference>
<accession>Q2HPU4</accession>
<feature type="compositionally biased region" description="Basic residues" evidence="1">
    <location>
        <begin position="204"/>
        <end position="223"/>
    </location>
</feature>